<dbReference type="PROSITE" id="PS52015">
    <property type="entry name" value="TONB_CTD"/>
    <property type="match status" value="1"/>
</dbReference>
<keyword evidence="12" id="KW-1185">Reference proteome</keyword>
<evidence type="ECO:0000256" key="6">
    <source>
        <dbReference type="ARBA" id="ARBA00022692"/>
    </source>
</evidence>
<keyword evidence="9" id="KW-0472">Membrane</keyword>
<keyword evidence="7" id="KW-0653">Protein transport</keyword>
<accession>A0ABR7X4H9</accession>
<comment type="subcellular location">
    <subcellularLocation>
        <location evidence="1">Cell inner membrane</location>
        <topology evidence="1">Single-pass membrane protein</topology>
        <orientation evidence="1">Periplasmic side</orientation>
    </subcellularLocation>
</comment>
<evidence type="ECO:0000259" key="10">
    <source>
        <dbReference type="PROSITE" id="PS52015"/>
    </source>
</evidence>
<evidence type="ECO:0000256" key="3">
    <source>
        <dbReference type="ARBA" id="ARBA00022448"/>
    </source>
</evidence>
<dbReference type="InterPro" id="IPR037682">
    <property type="entry name" value="TonB_C"/>
</dbReference>
<protein>
    <submittedName>
        <fullName evidence="11">Energy transducer TonB</fullName>
    </submittedName>
</protein>
<name>A0ABR7X4H9_9SPHI</name>
<dbReference type="Gene3D" id="3.30.1150.10">
    <property type="match status" value="1"/>
</dbReference>
<evidence type="ECO:0000256" key="1">
    <source>
        <dbReference type="ARBA" id="ARBA00004383"/>
    </source>
</evidence>
<dbReference type="Proteomes" id="UP000618754">
    <property type="component" value="Unassembled WGS sequence"/>
</dbReference>
<dbReference type="InterPro" id="IPR051045">
    <property type="entry name" value="TonB-dependent_transducer"/>
</dbReference>
<sequence length="178" mass="19852">MTDSLGNYAIPSVYNGDTLYFSALEIEGKRIVVEGNNYILARVQQAVNYRRGAVVEAEIESIKAYPSQKRKPRFFHYIAVTPAPFKTWRDFENEVKKELKYPPAAIKNQTQGVVVAGLTITNTGAVKDLKIIKGIGSGCDEEVLRIMKLHPKWLPGLENGHPVGGEVEYAVTFRLKGK</sequence>
<organism evidence="11 12">
    <name type="scientific">Mucilaginibacter rigui</name>
    <dbReference type="NCBI Taxonomy" id="534635"/>
    <lineage>
        <taxon>Bacteria</taxon>
        <taxon>Pseudomonadati</taxon>
        <taxon>Bacteroidota</taxon>
        <taxon>Sphingobacteriia</taxon>
        <taxon>Sphingobacteriales</taxon>
        <taxon>Sphingobacteriaceae</taxon>
        <taxon>Mucilaginibacter</taxon>
    </lineage>
</organism>
<evidence type="ECO:0000256" key="8">
    <source>
        <dbReference type="ARBA" id="ARBA00022989"/>
    </source>
</evidence>
<dbReference type="Pfam" id="PF03544">
    <property type="entry name" value="TonB_C"/>
    <property type="match status" value="1"/>
</dbReference>
<comment type="caution">
    <text evidence="11">The sequence shown here is derived from an EMBL/GenBank/DDBJ whole genome shotgun (WGS) entry which is preliminary data.</text>
</comment>
<dbReference type="PANTHER" id="PTHR33446">
    <property type="entry name" value="PROTEIN TONB-RELATED"/>
    <property type="match status" value="1"/>
</dbReference>
<comment type="similarity">
    <text evidence="2">Belongs to the TonB family.</text>
</comment>
<evidence type="ECO:0000313" key="12">
    <source>
        <dbReference type="Proteomes" id="UP000618754"/>
    </source>
</evidence>
<reference evidence="11 12" key="1">
    <citation type="submission" date="2020-09" db="EMBL/GenBank/DDBJ databases">
        <title>Novel species of Mucilaginibacter isolated from a glacier on the Tibetan Plateau.</title>
        <authorList>
            <person name="Liu Q."/>
            <person name="Xin Y.-H."/>
        </authorList>
    </citation>
    <scope>NUCLEOTIDE SEQUENCE [LARGE SCALE GENOMIC DNA]</scope>
    <source>
        <strain evidence="11 12">CGMCC 1.13878</strain>
    </source>
</reference>
<keyword evidence="8" id="KW-1133">Transmembrane helix</keyword>
<dbReference type="EMBL" id="JACWMW010000001">
    <property type="protein sequence ID" value="MBD1384737.1"/>
    <property type="molecule type" value="Genomic_DNA"/>
</dbReference>
<dbReference type="NCBIfam" id="TIGR01352">
    <property type="entry name" value="tonB_Cterm"/>
    <property type="match status" value="1"/>
</dbReference>
<proteinExistence type="inferred from homology"/>
<evidence type="ECO:0000256" key="9">
    <source>
        <dbReference type="ARBA" id="ARBA00023136"/>
    </source>
</evidence>
<keyword evidence="5" id="KW-0997">Cell inner membrane</keyword>
<evidence type="ECO:0000313" key="11">
    <source>
        <dbReference type="EMBL" id="MBD1384737.1"/>
    </source>
</evidence>
<evidence type="ECO:0000256" key="4">
    <source>
        <dbReference type="ARBA" id="ARBA00022475"/>
    </source>
</evidence>
<gene>
    <name evidence="11" type="ORF">IDJ75_05560</name>
</gene>
<feature type="domain" description="TonB C-terminal" evidence="10">
    <location>
        <begin position="86"/>
        <end position="178"/>
    </location>
</feature>
<dbReference type="PANTHER" id="PTHR33446:SF2">
    <property type="entry name" value="PROTEIN TONB"/>
    <property type="match status" value="1"/>
</dbReference>
<evidence type="ECO:0000256" key="2">
    <source>
        <dbReference type="ARBA" id="ARBA00006555"/>
    </source>
</evidence>
<keyword evidence="6" id="KW-0812">Transmembrane</keyword>
<dbReference type="SUPFAM" id="SSF74653">
    <property type="entry name" value="TolA/TonB C-terminal domain"/>
    <property type="match status" value="1"/>
</dbReference>
<evidence type="ECO:0000256" key="7">
    <source>
        <dbReference type="ARBA" id="ARBA00022927"/>
    </source>
</evidence>
<keyword evidence="3" id="KW-0813">Transport</keyword>
<evidence type="ECO:0000256" key="5">
    <source>
        <dbReference type="ARBA" id="ARBA00022519"/>
    </source>
</evidence>
<dbReference type="InterPro" id="IPR006260">
    <property type="entry name" value="TonB/TolA_C"/>
</dbReference>
<keyword evidence="4" id="KW-1003">Cell membrane</keyword>